<feature type="region of interest" description="Disordered" evidence="4">
    <location>
        <begin position="84"/>
        <end position="109"/>
    </location>
</feature>
<dbReference type="PANTHER" id="PTHR15360">
    <property type="entry name" value="PLATELET-DERIVED GROWTH FACTOR RECEPTOR LIKE"/>
    <property type="match status" value="1"/>
</dbReference>
<dbReference type="OrthoDB" id="6077854at2759"/>
<dbReference type="Pfam" id="PF07679">
    <property type="entry name" value="I-set"/>
    <property type="match status" value="1"/>
</dbReference>
<dbReference type="InterPro" id="IPR042495">
    <property type="entry name" value="PDGFRL"/>
</dbReference>
<dbReference type="InterPro" id="IPR003598">
    <property type="entry name" value="Ig_sub2"/>
</dbReference>
<feature type="coiled-coil region" evidence="3">
    <location>
        <begin position="284"/>
        <end position="318"/>
    </location>
</feature>
<dbReference type="AlphaFoldDB" id="A0A553N3N8"/>
<dbReference type="PANTHER" id="PTHR15360:SF2">
    <property type="entry name" value="PLATELET-DERIVED GROWTH FACTOR RECEPTOR-LIKE PROTEIN"/>
    <property type="match status" value="1"/>
</dbReference>
<protein>
    <recommendedName>
        <fullName evidence="2">Platelet-derived growth factor receptor-like protein</fullName>
    </recommendedName>
</protein>
<dbReference type="InterPro" id="IPR007110">
    <property type="entry name" value="Ig-like_dom"/>
</dbReference>
<evidence type="ECO:0000313" key="7">
    <source>
        <dbReference type="Proteomes" id="UP000316079"/>
    </source>
</evidence>
<reference evidence="6 7" key="1">
    <citation type="journal article" date="2019" name="Sci. Data">
        <title>Hybrid genome assembly and annotation of Danionella translucida.</title>
        <authorList>
            <person name="Kadobianskyi M."/>
            <person name="Schulze L."/>
            <person name="Schuelke M."/>
            <person name="Judkewitz B."/>
        </authorList>
    </citation>
    <scope>NUCLEOTIDE SEQUENCE [LARGE SCALE GENOMIC DNA]</scope>
    <source>
        <strain evidence="6 7">Bolton</strain>
    </source>
</reference>
<gene>
    <name evidence="6" type="ORF">DNTS_010085</name>
</gene>
<evidence type="ECO:0000256" key="2">
    <source>
        <dbReference type="ARBA" id="ARBA00019671"/>
    </source>
</evidence>
<dbReference type="InterPro" id="IPR003599">
    <property type="entry name" value="Ig_sub"/>
</dbReference>
<feature type="compositionally biased region" description="Low complexity" evidence="4">
    <location>
        <begin position="84"/>
        <end position="98"/>
    </location>
</feature>
<comment type="subunit">
    <text evidence="1">Forms a complex composed of PDGFRL, TNK2 and GRB2.</text>
</comment>
<sequence length="636" mass="71151">MKQNPHLCHNLQPAPASTLVSSNSHLCLNINTLPDPHLCSNPNTNLCTNPTLAFSPTSTLKSAPTPHLPFPQPQPSCQFQLSLLPQPSSPNLTPSPTLKHTSAPTQHLPFPQLQTSCQLQVSHLLQPCSTIFTPAPTPSSLPQSNLHFCPRLTFTSAPVHSSHLPQPNPYLWLSPIQPSSVSHPQPQHSSNPNEELDNQYETPESVLGPEISTAPPSSSPNCCGLVELKESLAQLTQEQQENRRWHAEMLKTLNQLSEQQKESSSLQGEVLKTLNQLVQEHKEVSNLQAEAVKNLNQLVQEQKEVSSLQAEVLKVQRASREQGGQQLVHLQNLARLQSLLLENHQALLLQLESSPLKESEVVVPANKPFQLSCDGEKDVIWRTVLQKHKKHISENFITVQNATAEYTGTYRCSYRDQTQVYSEIYIFVKEVEHPPSLSLPAKQFVRIVGESLLIPCYTKNQDHSYNISWRSSQKVLNYTQQREKTCDQVCITGLLNITQVQLSDTGILTCTAHNEAGKNSITAILKVVGDYLLSYAINSCCRTALPEKPYIDLVPVPSGEEVVLIQGDSVELEVQIEAYPELQLARWTTPKSNRTYEETFHRTPNREAQCFDKVGKRRNYLCGNWFPHTQDSVVPV</sequence>
<dbReference type="PROSITE" id="PS50835">
    <property type="entry name" value="IG_LIKE"/>
    <property type="match status" value="1"/>
</dbReference>
<accession>A0A553N3N8</accession>
<dbReference type="InterPro" id="IPR013098">
    <property type="entry name" value="Ig_I-set"/>
</dbReference>
<proteinExistence type="predicted"/>
<organism evidence="6 7">
    <name type="scientific">Danionella cerebrum</name>
    <dbReference type="NCBI Taxonomy" id="2873325"/>
    <lineage>
        <taxon>Eukaryota</taxon>
        <taxon>Metazoa</taxon>
        <taxon>Chordata</taxon>
        <taxon>Craniata</taxon>
        <taxon>Vertebrata</taxon>
        <taxon>Euteleostomi</taxon>
        <taxon>Actinopterygii</taxon>
        <taxon>Neopterygii</taxon>
        <taxon>Teleostei</taxon>
        <taxon>Ostariophysi</taxon>
        <taxon>Cypriniformes</taxon>
        <taxon>Danionidae</taxon>
        <taxon>Danioninae</taxon>
        <taxon>Danionella</taxon>
    </lineage>
</organism>
<evidence type="ECO:0000256" key="1">
    <source>
        <dbReference type="ARBA" id="ARBA00011360"/>
    </source>
</evidence>
<dbReference type="InterPro" id="IPR013783">
    <property type="entry name" value="Ig-like_fold"/>
</dbReference>
<dbReference type="InterPro" id="IPR036179">
    <property type="entry name" value="Ig-like_dom_sf"/>
</dbReference>
<evidence type="ECO:0000256" key="4">
    <source>
        <dbReference type="SAM" id="MobiDB-lite"/>
    </source>
</evidence>
<dbReference type="Proteomes" id="UP000316079">
    <property type="component" value="Unassembled WGS sequence"/>
</dbReference>
<dbReference type="EMBL" id="SRMA01027084">
    <property type="protein sequence ID" value="TRY60041.1"/>
    <property type="molecule type" value="Genomic_DNA"/>
</dbReference>
<dbReference type="SMART" id="SM00409">
    <property type="entry name" value="IG"/>
    <property type="match status" value="2"/>
</dbReference>
<evidence type="ECO:0000256" key="3">
    <source>
        <dbReference type="SAM" id="Coils"/>
    </source>
</evidence>
<evidence type="ECO:0000259" key="5">
    <source>
        <dbReference type="PROSITE" id="PS50835"/>
    </source>
</evidence>
<feature type="region of interest" description="Disordered" evidence="4">
    <location>
        <begin position="175"/>
        <end position="220"/>
    </location>
</feature>
<feature type="domain" description="Ig-like" evidence="5">
    <location>
        <begin position="435"/>
        <end position="522"/>
    </location>
</feature>
<dbReference type="SMART" id="SM00408">
    <property type="entry name" value="IGc2"/>
    <property type="match status" value="2"/>
</dbReference>
<dbReference type="Gene3D" id="2.60.40.10">
    <property type="entry name" value="Immunoglobulins"/>
    <property type="match status" value="2"/>
</dbReference>
<name>A0A553N3N8_9TELE</name>
<dbReference type="STRING" id="623744.A0A553N3N8"/>
<keyword evidence="3" id="KW-0175">Coiled coil</keyword>
<feature type="compositionally biased region" description="Low complexity" evidence="4">
    <location>
        <begin position="175"/>
        <end position="193"/>
    </location>
</feature>
<evidence type="ECO:0000313" key="6">
    <source>
        <dbReference type="EMBL" id="TRY60041.1"/>
    </source>
</evidence>
<keyword evidence="7" id="KW-1185">Reference proteome</keyword>
<dbReference type="SUPFAM" id="SSF48726">
    <property type="entry name" value="Immunoglobulin"/>
    <property type="match status" value="2"/>
</dbReference>
<comment type="caution">
    <text evidence="6">The sequence shown here is derived from an EMBL/GenBank/DDBJ whole genome shotgun (WGS) entry which is preliminary data.</text>
</comment>